<dbReference type="GO" id="GO:0071555">
    <property type="term" value="P:cell wall organization"/>
    <property type="evidence" value="ECO:0007669"/>
    <property type="project" value="UniProtKB-KW"/>
</dbReference>
<sequence>MHLHLDRHGWLMAGPSVTLLPSPNVDRRPAGTQVSLLVLHSISLPPGRFDGPCVADLFLNRLDYGAHPWLERLRGLRVSAHFFIRRDGSVIQFASTDARAWHAGASRFGNRERCNDFSVGIELEGADTVPYTDAQYTTLAKLTRVLRARHPIAYVRGHEHIAPGRKTDPGPAFRWSRFGRETGLSRRVLPPGG</sequence>
<keyword evidence="8 14" id="KW-0378">Hydrolase</keyword>
<keyword evidence="9" id="KW-0862">Zinc</keyword>
<accession>A0A157NRS3</accession>
<dbReference type="InterPro" id="IPR002502">
    <property type="entry name" value="Amidase_domain"/>
</dbReference>
<dbReference type="RefSeq" id="WP_066410866.1">
    <property type="nucleotide sequence ID" value="NZ_FKBS01000014.1"/>
</dbReference>
<organism evidence="14 15">
    <name type="scientific">Bordetella ansorpii</name>
    <dbReference type="NCBI Taxonomy" id="288768"/>
    <lineage>
        <taxon>Bacteria</taxon>
        <taxon>Pseudomonadati</taxon>
        <taxon>Pseudomonadota</taxon>
        <taxon>Betaproteobacteria</taxon>
        <taxon>Burkholderiales</taxon>
        <taxon>Alcaligenaceae</taxon>
        <taxon>Bordetella</taxon>
    </lineage>
</organism>
<reference evidence="14 15" key="1">
    <citation type="submission" date="2016-03" db="EMBL/GenBank/DDBJ databases">
        <authorList>
            <consortium name="Pathogen Informatics"/>
        </authorList>
    </citation>
    <scope>NUCLEOTIDE SEQUENCE [LARGE SCALE GENOMIC DNA]</scope>
    <source>
        <strain evidence="14 15">NCTC13364</strain>
    </source>
</reference>
<evidence type="ECO:0000256" key="2">
    <source>
        <dbReference type="ARBA" id="ARBA00001947"/>
    </source>
</evidence>
<dbReference type="SUPFAM" id="SSF55846">
    <property type="entry name" value="N-acetylmuramoyl-L-alanine amidase-like"/>
    <property type="match status" value="1"/>
</dbReference>
<name>A0A157NRS3_9BORD</name>
<evidence type="ECO:0000256" key="6">
    <source>
        <dbReference type="ARBA" id="ARBA00022490"/>
    </source>
</evidence>
<dbReference type="Pfam" id="PF01510">
    <property type="entry name" value="Amidase_2"/>
    <property type="match status" value="1"/>
</dbReference>
<dbReference type="NCBIfam" id="NF008758">
    <property type="entry name" value="PRK11789.1"/>
    <property type="match status" value="1"/>
</dbReference>
<dbReference type="GO" id="GO:0005737">
    <property type="term" value="C:cytoplasm"/>
    <property type="evidence" value="ECO:0007669"/>
    <property type="project" value="UniProtKB-SubCell"/>
</dbReference>
<dbReference type="GO" id="GO:0009253">
    <property type="term" value="P:peptidoglycan catabolic process"/>
    <property type="evidence" value="ECO:0007669"/>
    <property type="project" value="InterPro"/>
</dbReference>
<dbReference type="Proteomes" id="UP000077037">
    <property type="component" value="Unassembled WGS sequence"/>
</dbReference>
<evidence type="ECO:0000256" key="3">
    <source>
        <dbReference type="ARBA" id="ARBA00004496"/>
    </source>
</evidence>
<dbReference type="GO" id="GO:0008745">
    <property type="term" value="F:N-acetylmuramoyl-L-alanine amidase activity"/>
    <property type="evidence" value="ECO:0007669"/>
    <property type="project" value="UniProtKB-EC"/>
</dbReference>
<keyword evidence="6" id="KW-0963">Cytoplasm</keyword>
<dbReference type="SMART" id="SM00644">
    <property type="entry name" value="Ami_2"/>
    <property type="match status" value="1"/>
</dbReference>
<evidence type="ECO:0000313" key="14">
    <source>
        <dbReference type="EMBL" id="SAI24037.1"/>
    </source>
</evidence>
<evidence type="ECO:0000256" key="8">
    <source>
        <dbReference type="ARBA" id="ARBA00022801"/>
    </source>
</evidence>
<evidence type="ECO:0000259" key="13">
    <source>
        <dbReference type="SMART" id="SM00644"/>
    </source>
</evidence>
<evidence type="ECO:0000256" key="7">
    <source>
        <dbReference type="ARBA" id="ARBA00022723"/>
    </source>
</evidence>
<dbReference type="GO" id="GO:0009254">
    <property type="term" value="P:peptidoglycan turnover"/>
    <property type="evidence" value="ECO:0007669"/>
    <property type="project" value="TreeGrafter"/>
</dbReference>
<evidence type="ECO:0000256" key="12">
    <source>
        <dbReference type="ARBA" id="ARBA00042615"/>
    </source>
</evidence>
<evidence type="ECO:0000256" key="10">
    <source>
        <dbReference type="ARBA" id="ARBA00023316"/>
    </source>
</evidence>
<comment type="cofactor">
    <cofactor evidence="2">
        <name>Zn(2+)</name>
        <dbReference type="ChEBI" id="CHEBI:29105"/>
    </cofactor>
</comment>
<feature type="domain" description="N-acetylmuramoyl-L-alanine amidase" evidence="13">
    <location>
        <begin position="22"/>
        <end position="170"/>
    </location>
</feature>
<dbReference type="GO" id="GO:0046872">
    <property type="term" value="F:metal ion binding"/>
    <property type="evidence" value="ECO:0007669"/>
    <property type="project" value="UniProtKB-KW"/>
</dbReference>
<evidence type="ECO:0000256" key="4">
    <source>
        <dbReference type="ARBA" id="ARBA00007553"/>
    </source>
</evidence>
<dbReference type="EC" id="3.5.1.28" evidence="5"/>
<proteinExistence type="inferred from homology"/>
<dbReference type="PANTHER" id="PTHR30417">
    <property type="entry name" value="N-ACETYLMURAMOYL-L-ALANINE AMIDASE AMID"/>
    <property type="match status" value="1"/>
</dbReference>
<dbReference type="EMBL" id="FKBS01000014">
    <property type="protein sequence ID" value="SAI24037.1"/>
    <property type="molecule type" value="Genomic_DNA"/>
</dbReference>
<dbReference type="CDD" id="cd06583">
    <property type="entry name" value="PGRP"/>
    <property type="match status" value="1"/>
</dbReference>
<dbReference type="InterPro" id="IPR036505">
    <property type="entry name" value="Amidase/PGRP_sf"/>
</dbReference>
<dbReference type="InterPro" id="IPR051206">
    <property type="entry name" value="NAMLAA_amidase_2"/>
</dbReference>
<dbReference type="Gene3D" id="3.40.80.10">
    <property type="entry name" value="Peptidoglycan recognition protein-like"/>
    <property type="match status" value="1"/>
</dbReference>
<protein>
    <recommendedName>
        <fullName evidence="11">1,6-anhydro-N-acetylmuramyl-L-alanine amidase AmpD</fullName>
        <ecNumber evidence="5">3.5.1.28</ecNumber>
    </recommendedName>
    <alternativeName>
        <fullName evidence="12">N-acetylmuramoyl-L-alanine amidase</fullName>
    </alternativeName>
</protein>
<evidence type="ECO:0000256" key="11">
    <source>
        <dbReference type="ARBA" id="ARBA00039257"/>
    </source>
</evidence>
<evidence type="ECO:0000256" key="1">
    <source>
        <dbReference type="ARBA" id="ARBA00001561"/>
    </source>
</evidence>
<evidence type="ECO:0000313" key="15">
    <source>
        <dbReference type="Proteomes" id="UP000077037"/>
    </source>
</evidence>
<evidence type="ECO:0000256" key="5">
    <source>
        <dbReference type="ARBA" id="ARBA00011901"/>
    </source>
</evidence>
<keyword evidence="10" id="KW-0961">Cell wall biogenesis/degradation</keyword>
<comment type="subcellular location">
    <subcellularLocation>
        <location evidence="3">Cytoplasm</location>
    </subcellularLocation>
</comment>
<comment type="similarity">
    <text evidence="4">Belongs to the N-acetylmuramoyl-L-alanine amidase 2 family.</text>
</comment>
<evidence type="ECO:0000256" key="9">
    <source>
        <dbReference type="ARBA" id="ARBA00022833"/>
    </source>
</evidence>
<dbReference type="PANTHER" id="PTHR30417:SF4">
    <property type="entry name" value="1,6-ANHYDRO-N-ACETYLMURAMYL-L-ALANINE AMIDASE AMPD"/>
    <property type="match status" value="1"/>
</dbReference>
<comment type="catalytic activity">
    <reaction evidence="1">
        <text>Hydrolyzes the link between N-acetylmuramoyl residues and L-amino acid residues in certain cell-wall glycopeptides.</text>
        <dbReference type="EC" id="3.5.1.28"/>
    </reaction>
</comment>
<dbReference type="AlphaFoldDB" id="A0A157NRS3"/>
<keyword evidence="7" id="KW-0479">Metal-binding</keyword>
<dbReference type="OrthoDB" id="9794842at2"/>
<gene>
    <name evidence="14" type="primary">ampD</name>
    <name evidence="14" type="ORF">SAMEA1982600_01906</name>
</gene>